<dbReference type="InterPro" id="IPR028082">
    <property type="entry name" value="Peripla_BP_I"/>
</dbReference>
<keyword evidence="1" id="KW-0805">Transcription regulation</keyword>
<reference evidence="5" key="1">
    <citation type="submission" date="2023-04" db="EMBL/GenBank/DDBJ databases">
        <title>Comparative genomic analysis of Cohnella hashimotonis sp. nov., isolated from the International Space Station.</title>
        <authorList>
            <person name="Venkateswaran K."/>
            <person name="Simpson A."/>
        </authorList>
    </citation>
    <scope>NUCLEOTIDE SEQUENCE</scope>
    <source>
        <strain evidence="5">F6_2S_P_1</strain>
    </source>
</reference>
<comment type="caution">
    <text evidence="5">The sequence shown here is derived from an EMBL/GenBank/DDBJ whole genome shotgun (WGS) entry which is preliminary data.</text>
</comment>
<dbReference type="SUPFAM" id="SSF53822">
    <property type="entry name" value="Periplasmic binding protein-like I"/>
    <property type="match status" value="1"/>
</dbReference>
<dbReference type="PROSITE" id="PS50932">
    <property type="entry name" value="HTH_LACI_2"/>
    <property type="match status" value="1"/>
</dbReference>
<dbReference type="EMBL" id="JAGRPV010000001">
    <property type="protein sequence ID" value="MDI4644538.1"/>
    <property type="molecule type" value="Genomic_DNA"/>
</dbReference>
<evidence type="ECO:0000256" key="3">
    <source>
        <dbReference type="ARBA" id="ARBA00023163"/>
    </source>
</evidence>
<keyword evidence="2 5" id="KW-0238">DNA-binding</keyword>
<dbReference type="GO" id="GO:0003677">
    <property type="term" value="F:DNA binding"/>
    <property type="evidence" value="ECO:0007669"/>
    <property type="project" value="UniProtKB-KW"/>
</dbReference>
<evidence type="ECO:0000256" key="1">
    <source>
        <dbReference type="ARBA" id="ARBA00023015"/>
    </source>
</evidence>
<keyword evidence="3" id="KW-0804">Transcription</keyword>
<protein>
    <submittedName>
        <fullName evidence="5">LacI family DNA-binding transcriptional regulator</fullName>
    </submittedName>
</protein>
<gene>
    <name evidence="5" type="ORF">KB449_06160</name>
</gene>
<organism evidence="5 6">
    <name type="scientific">Cohnella hashimotonis</name>
    <dbReference type="NCBI Taxonomy" id="2826895"/>
    <lineage>
        <taxon>Bacteria</taxon>
        <taxon>Bacillati</taxon>
        <taxon>Bacillota</taxon>
        <taxon>Bacilli</taxon>
        <taxon>Bacillales</taxon>
        <taxon>Paenibacillaceae</taxon>
        <taxon>Cohnella</taxon>
    </lineage>
</organism>
<dbReference type="Pfam" id="PF13377">
    <property type="entry name" value="Peripla_BP_3"/>
    <property type="match status" value="1"/>
</dbReference>
<evidence type="ECO:0000313" key="6">
    <source>
        <dbReference type="Proteomes" id="UP001161691"/>
    </source>
</evidence>
<dbReference type="PANTHER" id="PTHR30146">
    <property type="entry name" value="LACI-RELATED TRANSCRIPTIONAL REPRESSOR"/>
    <property type="match status" value="1"/>
</dbReference>
<name>A0ABT6TCH9_9BACL</name>
<dbReference type="InterPro" id="IPR046335">
    <property type="entry name" value="LacI/GalR-like_sensor"/>
</dbReference>
<dbReference type="Proteomes" id="UP001161691">
    <property type="component" value="Unassembled WGS sequence"/>
</dbReference>
<keyword evidence="6" id="KW-1185">Reference proteome</keyword>
<evidence type="ECO:0000256" key="2">
    <source>
        <dbReference type="ARBA" id="ARBA00023125"/>
    </source>
</evidence>
<dbReference type="CDD" id="cd06267">
    <property type="entry name" value="PBP1_LacI_sugar_binding-like"/>
    <property type="match status" value="1"/>
</dbReference>
<feature type="domain" description="HTH lacI-type" evidence="4">
    <location>
        <begin position="1"/>
        <end position="29"/>
    </location>
</feature>
<sequence>MSESTRRDIWQAARELGYRTKAQAAGLSAEQIPWVGAGKPRRFATVMAGEGPFYSLQVEGLDRRLHELGHHLVSLVIPARLVGERDSQEWLERSGVLYMDGLFLSPALPYWTEAALLHLPLPKVMINYPPDAVEVDSVIWDVQHAVHLAVNLLVAYAHRHILFIGDIKAQRGFRLRWQSFQAACSRLGLPLQPNEHITDIAANRTESPGMLGARLRESDFTAIVCAVNEDVTWAMASLQAAGLSVPGDVSVIRMDSEVHPLYPDIARPVLLLKEAAERAAELMLRRIANPQLPFEHVRLAGSFLKGASVAAANGMT</sequence>
<dbReference type="RefSeq" id="WP_282907538.1">
    <property type="nucleotide sequence ID" value="NZ_JAGRPV010000001.1"/>
</dbReference>
<accession>A0ABT6TCH9</accession>
<dbReference type="PANTHER" id="PTHR30146:SF109">
    <property type="entry name" value="HTH-TYPE TRANSCRIPTIONAL REGULATOR GALS"/>
    <property type="match status" value="1"/>
</dbReference>
<evidence type="ECO:0000313" key="5">
    <source>
        <dbReference type="EMBL" id="MDI4644538.1"/>
    </source>
</evidence>
<dbReference type="Gene3D" id="3.40.50.2300">
    <property type="match status" value="2"/>
</dbReference>
<proteinExistence type="predicted"/>
<evidence type="ECO:0000259" key="4">
    <source>
        <dbReference type="PROSITE" id="PS50932"/>
    </source>
</evidence>
<dbReference type="InterPro" id="IPR000843">
    <property type="entry name" value="HTH_LacI"/>
</dbReference>